<comment type="caution">
    <text evidence="1">The sequence shown here is derived from an EMBL/GenBank/DDBJ whole genome shotgun (WGS) entry which is preliminary data.</text>
</comment>
<gene>
    <name evidence="1" type="ORF">TH5_24755</name>
</gene>
<organism evidence="1 2">
    <name type="scientific">Thalassospira xianhensis MCCC 1A02616</name>
    <dbReference type="NCBI Taxonomy" id="1177929"/>
    <lineage>
        <taxon>Bacteria</taxon>
        <taxon>Pseudomonadati</taxon>
        <taxon>Pseudomonadota</taxon>
        <taxon>Alphaproteobacteria</taxon>
        <taxon>Rhodospirillales</taxon>
        <taxon>Thalassospiraceae</taxon>
        <taxon>Thalassospira</taxon>
    </lineage>
</organism>
<sequence length="283" mass="32202">MRGWVESSRQDPSLYQKRQVTEIALTAIGLSSTLNQQLVLKGGAVMALAFKSDRVTGDVDFSAIPEPKELEAILVGELNNHLPKAAIKLNYPSLICKVQSVKKLPKPLNFEEHQFPALLIKIGYATRGSKDEAKLAENRSTNTLELEISFRDQVYAFQELNLTEGMAAIRAFTIHELIAEKLRALIQQPIRNRSRRQDVYDISYLIETNQLSDLDLQEIHQTLLQKCETRGITPMPDTMDDPEIQSRAKSQWHTLALELAELPPFEECFKKMHSLYKSLPWDN</sequence>
<name>A0A367U5K1_9PROT</name>
<dbReference type="InterPro" id="IPR014942">
    <property type="entry name" value="AbiEii"/>
</dbReference>
<protein>
    <recommendedName>
        <fullName evidence="3">Nucleotidyl transferase AbiEii/AbiGii toxin family protein</fullName>
    </recommendedName>
</protein>
<dbReference type="Proteomes" id="UP000252419">
    <property type="component" value="Unassembled WGS sequence"/>
</dbReference>
<evidence type="ECO:0000313" key="2">
    <source>
        <dbReference type="Proteomes" id="UP000252419"/>
    </source>
</evidence>
<reference evidence="1 2" key="1">
    <citation type="submission" date="2014-07" db="EMBL/GenBank/DDBJ databases">
        <title>Draft genome sequence of Thalassospira xianhensis P-4 (MCCC 1A02616).</title>
        <authorList>
            <person name="Lai Q."/>
            <person name="Shao Z."/>
        </authorList>
    </citation>
    <scope>NUCLEOTIDE SEQUENCE [LARGE SCALE GENOMIC DNA]</scope>
    <source>
        <strain evidence="1 2">MCCC 1A02616</strain>
    </source>
</reference>
<dbReference type="EMBL" id="JPWA01000059">
    <property type="protein sequence ID" value="RCK03575.1"/>
    <property type="molecule type" value="Genomic_DNA"/>
</dbReference>
<dbReference type="Gene3D" id="3.10.450.620">
    <property type="entry name" value="JHP933, nucleotidyltransferase-like core domain"/>
    <property type="match status" value="1"/>
</dbReference>
<evidence type="ECO:0000313" key="1">
    <source>
        <dbReference type="EMBL" id="RCK03575.1"/>
    </source>
</evidence>
<evidence type="ECO:0008006" key="3">
    <source>
        <dbReference type="Google" id="ProtNLM"/>
    </source>
</evidence>
<dbReference type="Pfam" id="PF08843">
    <property type="entry name" value="AbiEii"/>
    <property type="match status" value="1"/>
</dbReference>
<dbReference type="AlphaFoldDB" id="A0A367U5K1"/>
<keyword evidence="2" id="KW-1185">Reference proteome</keyword>
<accession>A0A367U5K1</accession>
<proteinExistence type="predicted"/>